<name>A0A5J4U4L5_9EUKA</name>
<reference evidence="1 2" key="1">
    <citation type="submission" date="2019-03" db="EMBL/GenBank/DDBJ databases">
        <title>Single cell metagenomics reveals metabolic interactions within the superorganism composed of flagellate Streblomastix strix and complex community of Bacteroidetes bacteria on its surface.</title>
        <authorList>
            <person name="Treitli S.C."/>
            <person name="Kolisko M."/>
            <person name="Husnik F."/>
            <person name="Keeling P."/>
            <person name="Hampl V."/>
        </authorList>
    </citation>
    <scope>NUCLEOTIDE SEQUENCE [LARGE SCALE GENOMIC DNA]</scope>
    <source>
        <strain evidence="1">ST1C</strain>
    </source>
</reference>
<evidence type="ECO:0000313" key="2">
    <source>
        <dbReference type="Proteomes" id="UP000324800"/>
    </source>
</evidence>
<sequence>MEFRNTTIQSLAGNSLKGRDEVGNIIQCTSYSSDYLESSMLYYDSLLNDIDPVQLYPQLGLLCCGESEPYGAAI</sequence>
<gene>
    <name evidence="1" type="ORF">EZS28_039600</name>
</gene>
<organism evidence="1 2">
    <name type="scientific">Streblomastix strix</name>
    <dbReference type="NCBI Taxonomy" id="222440"/>
    <lineage>
        <taxon>Eukaryota</taxon>
        <taxon>Metamonada</taxon>
        <taxon>Preaxostyla</taxon>
        <taxon>Oxymonadida</taxon>
        <taxon>Streblomastigidae</taxon>
        <taxon>Streblomastix</taxon>
    </lineage>
</organism>
<dbReference type="Proteomes" id="UP000324800">
    <property type="component" value="Unassembled WGS sequence"/>
</dbReference>
<comment type="caution">
    <text evidence="1">The sequence shown here is derived from an EMBL/GenBank/DDBJ whole genome shotgun (WGS) entry which is preliminary data.</text>
</comment>
<dbReference type="EMBL" id="SNRW01021120">
    <property type="protein sequence ID" value="KAA6364872.1"/>
    <property type="molecule type" value="Genomic_DNA"/>
</dbReference>
<proteinExistence type="predicted"/>
<evidence type="ECO:0000313" key="1">
    <source>
        <dbReference type="EMBL" id="KAA6364872.1"/>
    </source>
</evidence>
<accession>A0A5J4U4L5</accession>
<dbReference type="AlphaFoldDB" id="A0A5J4U4L5"/>
<protein>
    <submittedName>
        <fullName evidence="1">Uncharacterized protein</fullName>
    </submittedName>
</protein>